<feature type="domain" description="PKD" evidence="3">
    <location>
        <begin position="182"/>
        <end position="222"/>
    </location>
</feature>
<evidence type="ECO:0000259" key="3">
    <source>
        <dbReference type="PROSITE" id="PS50093"/>
    </source>
</evidence>
<evidence type="ECO:0000313" key="4">
    <source>
        <dbReference type="EMBL" id="OGC88939.1"/>
    </source>
</evidence>
<keyword evidence="2" id="KW-0472">Membrane</keyword>
<dbReference type="InterPro" id="IPR036415">
    <property type="entry name" value="Lamin_tail_dom_sf"/>
</dbReference>
<dbReference type="Proteomes" id="UP000176568">
    <property type="component" value="Unassembled WGS sequence"/>
</dbReference>
<sequence>MKQNKFLLSLLFVTLPQTVGVGVPSTAITVGVQGSIAQTGCIALTTSSPTGKFSSSATNWNPVTVLTMNKGTSNRSFFYKDPTVGGYTLKATFALKPASVTDSCASWPQSEWGSISYATQSITIGASGPQAAATSTATQTTAHTPTTNVGSETLTIKITTQPTVVVGAGSSFTGLATNSRGSVGTDTRYVWNFGDGSIQEGSSAFHTYSYPGTYNVMLSAGSGDKAGVGRVVVQVVSAKIGLLAQPDGSVLISNQSSRELNIGLWNISSGLSSFQIPPDTTLSAGQSVRFSPEVMHMVAGSDTALKYPNNFPVSTVLPSQKLDLPESGDSSAVGGAPQRVVRSTDPQTDQAKLGYPETAAAVEASIDITSAWPYVVGALGLILIGVGLFFKRNPMKKVTNRSVDEFDIEG</sequence>
<proteinExistence type="predicted"/>
<dbReference type="SUPFAM" id="SSF49299">
    <property type="entry name" value="PKD domain"/>
    <property type="match status" value="1"/>
</dbReference>
<evidence type="ECO:0000256" key="1">
    <source>
        <dbReference type="SAM" id="MobiDB-lite"/>
    </source>
</evidence>
<dbReference type="PROSITE" id="PS50093">
    <property type="entry name" value="PKD"/>
    <property type="match status" value="1"/>
</dbReference>
<dbReference type="AlphaFoldDB" id="A0A1F4Y4S8"/>
<organism evidence="4 5">
    <name type="scientific">Candidatus Adlerbacteria bacterium RIFOXYC1_FULL_48_26</name>
    <dbReference type="NCBI Taxonomy" id="1797247"/>
    <lineage>
        <taxon>Bacteria</taxon>
        <taxon>Candidatus Adleribacteriota</taxon>
    </lineage>
</organism>
<comment type="caution">
    <text evidence="4">The sequence shown here is derived from an EMBL/GenBank/DDBJ whole genome shotgun (WGS) entry which is preliminary data.</text>
</comment>
<evidence type="ECO:0000313" key="5">
    <source>
        <dbReference type="Proteomes" id="UP000176568"/>
    </source>
</evidence>
<accession>A0A1F4Y4S8</accession>
<dbReference type="CDD" id="cd00146">
    <property type="entry name" value="PKD"/>
    <property type="match status" value="1"/>
</dbReference>
<name>A0A1F4Y4S8_9BACT</name>
<dbReference type="SUPFAM" id="SSF74853">
    <property type="entry name" value="Lamin A/C globular tail domain"/>
    <property type="match status" value="1"/>
</dbReference>
<reference evidence="4 5" key="1">
    <citation type="journal article" date="2016" name="Nat. Commun.">
        <title>Thousands of microbial genomes shed light on interconnected biogeochemical processes in an aquifer system.</title>
        <authorList>
            <person name="Anantharaman K."/>
            <person name="Brown C.T."/>
            <person name="Hug L.A."/>
            <person name="Sharon I."/>
            <person name="Castelle C.J."/>
            <person name="Probst A.J."/>
            <person name="Thomas B.C."/>
            <person name="Singh A."/>
            <person name="Wilkins M.J."/>
            <person name="Karaoz U."/>
            <person name="Brodie E.L."/>
            <person name="Williams K.H."/>
            <person name="Hubbard S.S."/>
            <person name="Banfield J.F."/>
        </authorList>
    </citation>
    <scope>NUCLEOTIDE SEQUENCE [LARGE SCALE GENOMIC DNA]</scope>
</reference>
<keyword evidence="2" id="KW-0812">Transmembrane</keyword>
<dbReference type="InterPro" id="IPR000601">
    <property type="entry name" value="PKD_dom"/>
</dbReference>
<feature type="transmembrane region" description="Helical" evidence="2">
    <location>
        <begin position="371"/>
        <end position="390"/>
    </location>
</feature>
<feature type="region of interest" description="Disordered" evidence="1">
    <location>
        <begin position="324"/>
        <end position="351"/>
    </location>
</feature>
<dbReference type="InterPro" id="IPR022409">
    <property type="entry name" value="PKD/Chitinase_dom"/>
</dbReference>
<dbReference type="InterPro" id="IPR035986">
    <property type="entry name" value="PKD_dom_sf"/>
</dbReference>
<dbReference type="InterPro" id="IPR013783">
    <property type="entry name" value="Ig-like_fold"/>
</dbReference>
<dbReference type="SMART" id="SM00089">
    <property type="entry name" value="PKD"/>
    <property type="match status" value="1"/>
</dbReference>
<gene>
    <name evidence="4" type="ORF">A2419_01080</name>
</gene>
<protein>
    <recommendedName>
        <fullName evidence="3">PKD domain-containing protein</fullName>
    </recommendedName>
</protein>
<keyword evidence="2" id="KW-1133">Transmembrane helix</keyword>
<dbReference type="EMBL" id="MEXB01000001">
    <property type="protein sequence ID" value="OGC88939.1"/>
    <property type="molecule type" value="Genomic_DNA"/>
</dbReference>
<dbReference type="Pfam" id="PF18911">
    <property type="entry name" value="PKD_4"/>
    <property type="match status" value="1"/>
</dbReference>
<dbReference type="Gene3D" id="2.60.40.10">
    <property type="entry name" value="Immunoglobulins"/>
    <property type="match status" value="1"/>
</dbReference>
<dbReference type="STRING" id="1797247.A2419_01080"/>
<evidence type="ECO:0000256" key="2">
    <source>
        <dbReference type="SAM" id="Phobius"/>
    </source>
</evidence>